<gene>
    <name evidence="1" type="ORF">O1611_g2667</name>
</gene>
<dbReference type="Proteomes" id="UP001153332">
    <property type="component" value="Unassembled WGS sequence"/>
</dbReference>
<proteinExistence type="predicted"/>
<evidence type="ECO:0000313" key="2">
    <source>
        <dbReference type="Proteomes" id="UP001153332"/>
    </source>
</evidence>
<dbReference type="EMBL" id="JAPUUL010000389">
    <property type="protein sequence ID" value="KAJ8130958.1"/>
    <property type="molecule type" value="Genomic_DNA"/>
</dbReference>
<evidence type="ECO:0000313" key="1">
    <source>
        <dbReference type="EMBL" id="KAJ8130958.1"/>
    </source>
</evidence>
<name>A0ACC2JUT4_9PEZI</name>
<protein>
    <submittedName>
        <fullName evidence="1">Uncharacterized protein</fullName>
    </submittedName>
</protein>
<accession>A0ACC2JUT4</accession>
<comment type="caution">
    <text evidence="1">The sequence shown here is derived from an EMBL/GenBank/DDBJ whole genome shotgun (WGS) entry which is preliminary data.</text>
</comment>
<sequence length="497" mass="55236">MPRLMFTTIGVALVALLLSWISPLLSPTPVAIPPVIGRNNTALFLVTSEYGLSNVHVATAQALLERHTHVQLHFGSFKGMAPRLERLSSHMKTQQGKEVEVAFHPIDGLSVIGINHLCKDMQLYVSPWRGEDHLAIYEQLSRIIDEVDPAVVVLDTIFRPAIDATRDKNRLHAIISPNTLIENFPAEQPWGKMLWKYPAMGSGFPYPVPWNKIPENILLNLKFISTMLWMPEIREKQKYLKSKGLKDPINFFALHRPDVPWLSQTMPEASIPVDFIPQNVTCTGPITLSLGTVAEQDEELARWLTRAPTVLVNLGSGFEFSEQNAIVMAEAITKILRSSEAQVLWKIKKESSYTDQFLNPLLPFADVGRVKIERWLAADPSSLLESGHIIASVHHGGSGCYHEAISSGVPQVILPQWLDLYGFAQLAEYTGVGVWACRETSPMWTVDCLSDAILRVVNGTQRQSFLDKAQALQRLAQANPGRYVAASEIARLAGTGT</sequence>
<reference evidence="1" key="1">
    <citation type="submission" date="2022-12" db="EMBL/GenBank/DDBJ databases">
        <title>Genome Sequence of Lasiodiplodia mahajangana.</title>
        <authorList>
            <person name="Buettner E."/>
        </authorList>
    </citation>
    <scope>NUCLEOTIDE SEQUENCE</scope>
    <source>
        <strain evidence="1">VT137</strain>
    </source>
</reference>
<keyword evidence="2" id="KW-1185">Reference proteome</keyword>
<organism evidence="1 2">
    <name type="scientific">Lasiodiplodia mahajangana</name>
    <dbReference type="NCBI Taxonomy" id="1108764"/>
    <lineage>
        <taxon>Eukaryota</taxon>
        <taxon>Fungi</taxon>
        <taxon>Dikarya</taxon>
        <taxon>Ascomycota</taxon>
        <taxon>Pezizomycotina</taxon>
        <taxon>Dothideomycetes</taxon>
        <taxon>Dothideomycetes incertae sedis</taxon>
        <taxon>Botryosphaeriales</taxon>
        <taxon>Botryosphaeriaceae</taxon>
        <taxon>Lasiodiplodia</taxon>
    </lineage>
</organism>